<comment type="caution">
    <text evidence="9">The sequence shown here is derived from an EMBL/GenBank/DDBJ whole genome shotgun (WGS) entry which is preliminary data.</text>
</comment>
<evidence type="ECO:0000313" key="10">
    <source>
        <dbReference type="Proteomes" id="UP000759537"/>
    </source>
</evidence>
<protein>
    <recommendedName>
        <fullName evidence="2">ubiquitinyl hydrolase 1</fullName>
        <ecNumber evidence="2">3.4.19.12</ecNumber>
    </recommendedName>
</protein>
<feature type="compositionally biased region" description="Basic and acidic residues" evidence="7">
    <location>
        <begin position="1"/>
        <end position="11"/>
    </location>
</feature>
<name>A0A9P5MNN5_9AGAM</name>
<dbReference type="Gene3D" id="3.90.70.10">
    <property type="entry name" value="Cysteine proteinases"/>
    <property type="match status" value="1"/>
</dbReference>
<reference evidence="9" key="2">
    <citation type="journal article" date="2020" name="Nat. Commun.">
        <title>Large-scale genome sequencing of mycorrhizal fungi provides insights into the early evolution of symbiotic traits.</title>
        <authorList>
            <person name="Miyauchi S."/>
            <person name="Kiss E."/>
            <person name="Kuo A."/>
            <person name="Drula E."/>
            <person name="Kohler A."/>
            <person name="Sanchez-Garcia M."/>
            <person name="Morin E."/>
            <person name="Andreopoulos B."/>
            <person name="Barry K.W."/>
            <person name="Bonito G."/>
            <person name="Buee M."/>
            <person name="Carver A."/>
            <person name="Chen C."/>
            <person name="Cichocki N."/>
            <person name="Clum A."/>
            <person name="Culley D."/>
            <person name="Crous P.W."/>
            <person name="Fauchery L."/>
            <person name="Girlanda M."/>
            <person name="Hayes R.D."/>
            <person name="Keri Z."/>
            <person name="LaButti K."/>
            <person name="Lipzen A."/>
            <person name="Lombard V."/>
            <person name="Magnuson J."/>
            <person name="Maillard F."/>
            <person name="Murat C."/>
            <person name="Nolan M."/>
            <person name="Ohm R.A."/>
            <person name="Pangilinan J."/>
            <person name="Pereira M.F."/>
            <person name="Perotto S."/>
            <person name="Peter M."/>
            <person name="Pfister S."/>
            <person name="Riley R."/>
            <person name="Sitrit Y."/>
            <person name="Stielow J.B."/>
            <person name="Szollosi G."/>
            <person name="Zifcakova L."/>
            <person name="Stursova M."/>
            <person name="Spatafora J.W."/>
            <person name="Tedersoo L."/>
            <person name="Vaario L.M."/>
            <person name="Yamada A."/>
            <person name="Yan M."/>
            <person name="Wang P."/>
            <person name="Xu J."/>
            <person name="Bruns T."/>
            <person name="Baldrian P."/>
            <person name="Vilgalys R."/>
            <person name="Dunand C."/>
            <person name="Henrissat B."/>
            <person name="Grigoriev I.V."/>
            <person name="Hibbett D."/>
            <person name="Nagy L.G."/>
            <person name="Martin F.M."/>
        </authorList>
    </citation>
    <scope>NUCLEOTIDE SEQUENCE</scope>
    <source>
        <strain evidence="9">Prilba</strain>
    </source>
</reference>
<reference evidence="9" key="1">
    <citation type="submission" date="2019-10" db="EMBL/GenBank/DDBJ databases">
        <authorList>
            <consortium name="DOE Joint Genome Institute"/>
            <person name="Kuo A."/>
            <person name="Miyauchi S."/>
            <person name="Kiss E."/>
            <person name="Drula E."/>
            <person name="Kohler A."/>
            <person name="Sanchez-Garcia M."/>
            <person name="Andreopoulos B."/>
            <person name="Barry K.W."/>
            <person name="Bonito G."/>
            <person name="Buee M."/>
            <person name="Carver A."/>
            <person name="Chen C."/>
            <person name="Cichocki N."/>
            <person name="Clum A."/>
            <person name="Culley D."/>
            <person name="Crous P.W."/>
            <person name="Fauchery L."/>
            <person name="Girlanda M."/>
            <person name="Hayes R."/>
            <person name="Keri Z."/>
            <person name="LaButti K."/>
            <person name="Lipzen A."/>
            <person name="Lombard V."/>
            <person name="Magnuson J."/>
            <person name="Maillard F."/>
            <person name="Morin E."/>
            <person name="Murat C."/>
            <person name="Nolan M."/>
            <person name="Ohm R."/>
            <person name="Pangilinan J."/>
            <person name="Pereira M."/>
            <person name="Perotto S."/>
            <person name="Peter M."/>
            <person name="Riley R."/>
            <person name="Sitrit Y."/>
            <person name="Stielow B."/>
            <person name="Szollosi G."/>
            <person name="Zifcakova L."/>
            <person name="Stursova M."/>
            <person name="Spatafora J.W."/>
            <person name="Tedersoo L."/>
            <person name="Vaario L.-M."/>
            <person name="Yamada A."/>
            <person name="Yan M."/>
            <person name="Wang P."/>
            <person name="Xu J."/>
            <person name="Bruns T."/>
            <person name="Baldrian P."/>
            <person name="Vilgalys R."/>
            <person name="Henrissat B."/>
            <person name="Grigoriev I.V."/>
            <person name="Hibbett D."/>
            <person name="Nagy L.G."/>
            <person name="Martin F.M."/>
        </authorList>
    </citation>
    <scope>NUCLEOTIDE SEQUENCE</scope>
    <source>
        <strain evidence="9">Prilba</strain>
    </source>
</reference>
<evidence type="ECO:0000313" key="9">
    <source>
        <dbReference type="EMBL" id="KAF8475252.1"/>
    </source>
</evidence>
<evidence type="ECO:0000256" key="7">
    <source>
        <dbReference type="SAM" id="MobiDB-lite"/>
    </source>
</evidence>
<dbReference type="InterPro" id="IPR001394">
    <property type="entry name" value="Peptidase_C19_UCH"/>
</dbReference>
<keyword evidence="6" id="KW-0788">Thiol protease</keyword>
<dbReference type="InterPro" id="IPR038765">
    <property type="entry name" value="Papain-like_cys_pep_sf"/>
</dbReference>
<feature type="compositionally biased region" description="Polar residues" evidence="7">
    <location>
        <begin position="31"/>
        <end position="43"/>
    </location>
</feature>
<dbReference type="GO" id="GO:0005829">
    <property type="term" value="C:cytosol"/>
    <property type="evidence" value="ECO:0007669"/>
    <property type="project" value="TreeGrafter"/>
</dbReference>
<dbReference type="PROSITE" id="PS00972">
    <property type="entry name" value="USP_1"/>
    <property type="match status" value="1"/>
</dbReference>
<accession>A0A9P5MNN5</accession>
<keyword evidence="5" id="KW-0378">Hydrolase</keyword>
<dbReference type="GO" id="GO:0005634">
    <property type="term" value="C:nucleus"/>
    <property type="evidence" value="ECO:0007669"/>
    <property type="project" value="TreeGrafter"/>
</dbReference>
<feature type="region of interest" description="Disordered" evidence="7">
    <location>
        <begin position="1"/>
        <end position="93"/>
    </location>
</feature>
<dbReference type="EMBL" id="WHVB01000016">
    <property type="protein sequence ID" value="KAF8475252.1"/>
    <property type="molecule type" value="Genomic_DNA"/>
</dbReference>
<dbReference type="SUPFAM" id="SSF54001">
    <property type="entry name" value="Cysteine proteinases"/>
    <property type="match status" value="1"/>
</dbReference>
<sequence length="621" mass="66903">MCEIASHRPDSIAHAPVPLLTQPAHSPDASPHQSTSSGSTVSPQVKEPSIIPGHPSLSYSTKLSEIGDSSQPPAATSPALPVHTSPHPTDTSPPAAVAAALQVISPAATLPYSLEGSTKRDIVAPCTEPDITKILSTASLPAPTPAPTLVPVPASTPPVLIKSLESCDAGTASTFNPLLPVSPIVGFSITSPPPSCVSPLPNAESLALLRSTTPSRSTDNATLPRLRARGLVNTGSMCFVSAVLQLLVHSPPFWELFRELCDLKGQRGAGVPETDGGATPLVDATLRFLEEFTFKEKEPPPSQQPPQQVSGWEMREEKEANKVFNVDESFEPMYMYDAMKEKRHLKKLLEGQQQDVEEFFRLYLDALDEELLALLASISGHKSATTAPGVEEHEVSQSGQTDVEKQGTMAESIESPLQRIFGGKLRSTVRALNRPDTVNIEDWQSLQLDIRHDSVHDIENALARISHLLPVELSSSGSSEASQQVLIEALPPVLVLHIKRFLYDVAADSIVKINKPVQFAPELEIPLGIMAPIAGKFTEPVCYKLYGVLYHHGKSVGSGNYTVDVLHPNGDSGNGEAWLHIDDEVVSTLQHEDVFGGGGSERVDDRCVYMLFYCRTAPTQT</sequence>
<dbReference type="GO" id="GO:0016579">
    <property type="term" value="P:protein deubiquitination"/>
    <property type="evidence" value="ECO:0007669"/>
    <property type="project" value="InterPro"/>
</dbReference>
<dbReference type="InterPro" id="IPR050164">
    <property type="entry name" value="Peptidase_C19"/>
</dbReference>
<evidence type="ECO:0000256" key="6">
    <source>
        <dbReference type="ARBA" id="ARBA00022807"/>
    </source>
</evidence>
<dbReference type="GO" id="GO:0006508">
    <property type="term" value="P:proteolysis"/>
    <property type="evidence" value="ECO:0007669"/>
    <property type="project" value="UniProtKB-KW"/>
</dbReference>
<dbReference type="PROSITE" id="PS50235">
    <property type="entry name" value="USP_3"/>
    <property type="match status" value="1"/>
</dbReference>
<keyword evidence="3" id="KW-0645">Protease</keyword>
<dbReference type="CDD" id="cd02257">
    <property type="entry name" value="Peptidase_C19"/>
    <property type="match status" value="1"/>
</dbReference>
<feature type="compositionally biased region" description="Low complexity" evidence="7">
    <location>
        <begin position="81"/>
        <end position="93"/>
    </location>
</feature>
<organism evidence="9 10">
    <name type="scientific">Russula ochroleuca</name>
    <dbReference type="NCBI Taxonomy" id="152965"/>
    <lineage>
        <taxon>Eukaryota</taxon>
        <taxon>Fungi</taxon>
        <taxon>Dikarya</taxon>
        <taxon>Basidiomycota</taxon>
        <taxon>Agaricomycotina</taxon>
        <taxon>Agaricomycetes</taxon>
        <taxon>Russulales</taxon>
        <taxon>Russulaceae</taxon>
        <taxon>Russula</taxon>
    </lineage>
</organism>
<evidence type="ECO:0000256" key="5">
    <source>
        <dbReference type="ARBA" id="ARBA00022801"/>
    </source>
</evidence>
<evidence type="ECO:0000256" key="2">
    <source>
        <dbReference type="ARBA" id="ARBA00012759"/>
    </source>
</evidence>
<feature type="domain" description="USP" evidence="8">
    <location>
        <begin position="229"/>
        <end position="616"/>
    </location>
</feature>
<dbReference type="GO" id="GO:0004843">
    <property type="term" value="F:cysteine-type deubiquitinase activity"/>
    <property type="evidence" value="ECO:0007669"/>
    <property type="project" value="UniProtKB-EC"/>
</dbReference>
<gene>
    <name evidence="9" type="ORF">DFH94DRAFT_635391</name>
</gene>
<evidence type="ECO:0000256" key="1">
    <source>
        <dbReference type="ARBA" id="ARBA00000707"/>
    </source>
</evidence>
<keyword evidence="4" id="KW-0833">Ubl conjugation pathway</keyword>
<evidence type="ECO:0000259" key="8">
    <source>
        <dbReference type="PROSITE" id="PS50235"/>
    </source>
</evidence>
<evidence type="ECO:0000256" key="4">
    <source>
        <dbReference type="ARBA" id="ARBA00022786"/>
    </source>
</evidence>
<evidence type="ECO:0000256" key="3">
    <source>
        <dbReference type="ARBA" id="ARBA00022670"/>
    </source>
</evidence>
<feature type="compositionally biased region" description="Polar residues" evidence="7">
    <location>
        <begin position="57"/>
        <end position="74"/>
    </location>
</feature>
<dbReference type="PANTHER" id="PTHR24006">
    <property type="entry name" value="UBIQUITIN CARBOXYL-TERMINAL HYDROLASE"/>
    <property type="match status" value="1"/>
</dbReference>
<dbReference type="Pfam" id="PF00443">
    <property type="entry name" value="UCH"/>
    <property type="match status" value="1"/>
</dbReference>
<dbReference type="Proteomes" id="UP000759537">
    <property type="component" value="Unassembled WGS sequence"/>
</dbReference>
<keyword evidence="10" id="KW-1185">Reference proteome</keyword>
<dbReference type="OrthoDB" id="429671at2759"/>
<proteinExistence type="predicted"/>
<dbReference type="EC" id="3.4.19.12" evidence="2"/>
<dbReference type="AlphaFoldDB" id="A0A9P5MNN5"/>
<comment type="catalytic activity">
    <reaction evidence="1">
        <text>Thiol-dependent hydrolysis of ester, thioester, amide, peptide and isopeptide bonds formed by the C-terminal Gly of ubiquitin (a 76-residue protein attached to proteins as an intracellular targeting signal).</text>
        <dbReference type="EC" id="3.4.19.12"/>
    </reaction>
</comment>
<dbReference type="PANTHER" id="PTHR24006:SF687">
    <property type="entry name" value="UBIQUITIN CARBOXYL-TERMINAL HYDROLASE 10"/>
    <property type="match status" value="1"/>
</dbReference>
<dbReference type="InterPro" id="IPR028889">
    <property type="entry name" value="USP"/>
</dbReference>
<dbReference type="InterPro" id="IPR018200">
    <property type="entry name" value="USP_CS"/>
</dbReference>